<keyword evidence="2" id="KW-1185">Reference proteome</keyword>
<name>A0A561F1Q3_9ACTN</name>
<evidence type="ECO:0008006" key="3">
    <source>
        <dbReference type="Google" id="ProtNLM"/>
    </source>
</evidence>
<proteinExistence type="predicted"/>
<dbReference type="AlphaFoldDB" id="A0A561F1Q3"/>
<dbReference type="SUPFAM" id="SSF160631">
    <property type="entry name" value="SMI1/KNR4-like"/>
    <property type="match status" value="1"/>
</dbReference>
<dbReference type="Gene3D" id="3.40.1580.10">
    <property type="entry name" value="SMI1/KNR4-like"/>
    <property type="match status" value="1"/>
</dbReference>
<comment type="caution">
    <text evidence="1">The sequence shown here is derived from an EMBL/GenBank/DDBJ whole genome shotgun (WGS) entry which is preliminary data.</text>
</comment>
<organism evidence="1 2">
    <name type="scientific">Kitasatospora atroaurantiaca</name>
    <dbReference type="NCBI Taxonomy" id="285545"/>
    <lineage>
        <taxon>Bacteria</taxon>
        <taxon>Bacillati</taxon>
        <taxon>Actinomycetota</taxon>
        <taxon>Actinomycetes</taxon>
        <taxon>Kitasatosporales</taxon>
        <taxon>Streptomycetaceae</taxon>
        <taxon>Kitasatospora</taxon>
    </lineage>
</organism>
<dbReference type="EMBL" id="VIVR01000001">
    <property type="protein sequence ID" value="TWE21795.1"/>
    <property type="molecule type" value="Genomic_DNA"/>
</dbReference>
<gene>
    <name evidence="1" type="ORF">FB465_7020</name>
</gene>
<accession>A0A561F1Q3</accession>
<evidence type="ECO:0000313" key="1">
    <source>
        <dbReference type="EMBL" id="TWE21795.1"/>
    </source>
</evidence>
<evidence type="ECO:0000313" key="2">
    <source>
        <dbReference type="Proteomes" id="UP000318416"/>
    </source>
</evidence>
<protein>
    <recommendedName>
        <fullName evidence="3">SUKH superfamily protein</fullName>
    </recommendedName>
</protein>
<dbReference type="InterPro" id="IPR037883">
    <property type="entry name" value="Knr4/Smi1-like_sf"/>
</dbReference>
<dbReference type="Proteomes" id="UP000318416">
    <property type="component" value="Unassembled WGS sequence"/>
</dbReference>
<reference evidence="1 2" key="1">
    <citation type="submission" date="2019-06" db="EMBL/GenBank/DDBJ databases">
        <title>Sequencing the genomes of 1000 actinobacteria strains.</title>
        <authorList>
            <person name="Klenk H.-P."/>
        </authorList>
    </citation>
    <scope>NUCLEOTIDE SEQUENCE [LARGE SCALE GENOMIC DNA]</scope>
    <source>
        <strain evidence="1 2">DSM 41649</strain>
    </source>
</reference>
<sequence length="204" mass="22805">MHRDIERLTQAMPPENGADERADWAAARVSWGVTFPEDYRAFMAAYGNGSISDEADILAPAPVGTTLVASMADVTADARHVWEMVGGRDVLDVDPNHILAWGVTSGPDLLCWLTADDDPDRWPVLVIGRHTRPMFTVHPFGMAEFLRRLLCEDSTTWEQWPLSIGRPLLLNPAPSYVHWQVQENRWRAGLDPATGEPSRFPEGF</sequence>